<organism evidence="1 2">
    <name type="scientific">Characodon lateralis</name>
    <dbReference type="NCBI Taxonomy" id="208331"/>
    <lineage>
        <taxon>Eukaryota</taxon>
        <taxon>Metazoa</taxon>
        <taxon>Chordata</taxon>
        <taxon>Craniata</taxon>
        <taxon>Vertebrata</taxon>
        <taxon>Euteleostomi</taxon>
        <taxon>Actinopterygii</taxon>
        <taxon>Neopterygii</taxon>
        <taxon>Teleostei</taxon>
        <taxon>Neoteleostei</taxon>
        <taxon>Acanthomorphata</taxon>
        <taxon>Ovalentaria</taxon>
        <taxon>Atherinomorphae</taxon>
        <taxon>Cyprinodontiformes</taxon>
        <taxon>Goodeidae</taxon>
        <taxon>Characodon</taxon>
    </lineage>
</organism>
<evidence type="ECO:0000313" key="2">
    <source>
        <dbReference type="Proteomes" id="UP001352852"/>
    </source>
</evidence>
<reference evidence="1 2" key="1">
    <citation type="submission" date="2021-06" db="EMBL/GenBank/DDBJ databases">
        <authorList>
            <person name="Palmer J.M."/>
        </authorList>
    </citation>
    <scope>NUCLEOTIDE SEQUENCE [LARGE SCALE GENOMIC DNA]</scope>
    <source>
        <strain evidence="1 2">CL_MEX2019</strain>
        <tissue evidence="1">Muscle</tissue>
    </source>
</reference>
<dbReference type="InterPro" id="IPR009000">
    <property type="entry name" value="Transl_B-barrel_sf"/>
</dbReference>
<gene>
    <name evidence="1" type="ORF">CHARACLAT_020271</name>
</gene>
<dbReference type="PANTHER" id="PTHR42908">
    <property type="entry name" value="TRANSLATION ELONGATION FACTOR-RELATED"/>
    <property type="match status" value="1"/>
</dbReference>
<dbReference type="CDD" id="cd16268">
    <property type="entry name" value="EF2_II"/>
    <property type="match status" value="1"/>
</dbReference>
<dbReference type="Proteomes" id="UP001352852">
    <property type="component" value="Unassembled WGS sequence"/>
</dbReference>
<dbReference type="PANTHER" id="PTHR42908:SF3">
    <property type="entry name" value="ELONGATION FACTOR-LIKE GTPASE 1"/>
    <property type="match status" value="1"/>
</dbReference>
<comment type="caution">
    <text evidence="1">The sequence shown here is derived from an EMBL/GenBank/DDBJ whole genome shotgun (WGS) entry which is preliminary data.</text>
</comment>
<dbReference type="EMBL" id="JAHUTJ010001896">
    <property type="protein sequence ID" value="MED6264935.1"/>
    <property type="molecule type" value="Genomic_DNA"/>
</dbReference>
<evidence type="ECO:0000313" key="1">
    <source>
        <dbReference type="EMBL" id="MED6264935.1"/>
    </source>
</evidence>
<sequence length="170" mass="19081">MKYIRYLTHSYVSILTLHPIDFRPLNQEEIAQRREVARQRHAERVAAESLEGATLSDNTPVEAKMTSLTLKSVEEEEQKQVFMAFARIYSGMVKKGQRVFVLGPKYDPTHGLSLLPEGCSASDCVPQVPHLSCCTLENLYLLMGRELEELEEVPAGNVLGKSVPLCIFDS</sequence>
<name>A0ABU7CRU1_9TELE</name>
<protein>
    <submittedName>
        <fullName evidence="1">Uncharacterized protein</fullName>
    </submittedName>
</protein>
<dbReference type="Gene3D" id="2.40.30.10">
    <property type="entry name" value="Translation factors"/>
    <property type="match status" value="1"/>
</dbReference>
<proteinExistence type="predicted"/>
<accession>A0ABU7CRU1</accession>
<keyword evidence="2" id="KW-1185">Reference proteome</keyword>
<dbReference type="SUPFAM" id="SSF50447">
    <property type="entry name" value="Translation proteins"/>
    <property type="match status" value="1"/>
</dbReference>